<evidence type="ECO:0000313" key="3">
    <source>
        <dbReference type="EMBL" id="KAH9416950.1"/>
    </source>
</evidence>
<name>A0ABQ8J374_DERPT</name>
<feature type="transmembrane region" description="Helical" evidence="2">
    <location>
        <begin position="21"/>
        <end position="38"/>
    </location>
</feature>
<gene>
    <name evidence="3" type="ORF">DERP_011677</name>
</gene>
<accession>A0ABQ8J374</accession>
<sequence>MMIILSKQNNCCWWLCWCYNYNYKLLSLLFYILFFITFNHQHCSLALKSKLSNQSIQRFINRYSTITTPQSQSFVNSNNDDRSQQHSNLKNIII</sequence>
<dbReference type="Proteomes" id="UP000887458">
    <property type="component" value="Unassembled WGS sequence"/>
</dbReference>
<keyword evidence="2" id="KW-1133">Transmembrane helix</keyword>
<evidence type="ECO:0000256" key="1">
    <source>
        <dbReference type="SAM" id="MobiDB-lite"/>
    </source>
</evidence>
<organism evidence="3 4">
    <name type="scientific">Dermatophagoides pteronyssinus</name>
    <name type="common">European house dust mite</name>
    <dbReference type="NCBI Taxonomy" id="6956"/>
    <lineage>
        <taxon>Eukaryota</taxon>
        <taxon>Metazoa</taxon>
        <taxon>Ecdysozoa</taxon>
        <taxon>Arthropoda</taxon>
        <taxon>Chelicerata</taxon>
        <taxon>Arachnida</taxon>
        <taxon>Acari</taxon>
        <taxon>Acariformes</taxon>
        <taxon>Sarcoptiformes</taxon>
        <taxon>Astigmata</taxon>
        <taxon>Psoroptidia</taxon>
        <taxon>Analgoidea</taxon>
        <taxon>Pyroglyphidae</taxon>
        <taxon>Dermatophagoidinae</taxon>
        <taxon>Dermatophagoides</taxon>
    </lineage>
</organism>
<keyword evidence="4" id="KW-1185">Reference proteome</keyword>
<protein>
    <recommendedName>
        <fullName evidence="5">Transmembrane protein</fullName>
    </recommendedName>
</protein>
<evidence type="ECO:0000313" key="4">
    <source>
        <dbReference type="Proteomes" id="UP000887458"/>
    </source>
</evidence>
<reference evidence="3 4" key="1">
    <citation type="journal article" date="2018" name="J. Allergy Clin. Immunol.">
        <title>High-quality assembly of Dermatophagoides pteronyssinus genome and transcriptome reveals a wide range of novel allergens.</title>
        <authorList>
            <person name="Liu X.Y."/>
            <person name="Yang K.Y."/>
            <person name="Wang M.Q."/>
            <person name="Kwok J.S."/>
            <person name="Zeng X."/>
            <person name="Yang Z."/>
            <person name="Xiao X.J."/>
            <person name="Lau C.P."/>
            <person name="Li Y."/>
            <person name="Huang Z.M."/>
            <person name="Ba J.G."/>
            <person name="Yim A.K."/>
            <person name="Ouyang C.Y."/>
            <person name="Ngai S.M."/>
            <person name="Chan T.F."/>
            <person name="Leung E.L."/>
            <person name="Liu L."/>
            <person name="Liu Z.G."/>
            <person name="Tsui S.K."/>
        </authorList>
    </citation>
    <scope>NUCLEOTIDE SEQUENCE [LARGE SCALE GENOMIC DNA]</scope>
    <source>
        <strain evidence="3">Derp</strain>
    </source>
</reference>
<proteinExistence type="predicted"/>
<dbReference type="EMBL" id="NJHN03000083">
    <property type="protein sequence ID" value="KAH9416950.1"/>
    <property type="molecule type" value="Genomic_DNA"/>
</dbReference>
<reference evidence="3 4" key="2">
    <citation type="journal article" date="2022" name="Mol. Biol. Evol.">
        <title>Comparative Genomics Reveals Insights into the Divergent Evolution of Astigmatic Mites and Household Pest Adaptations.</title>
        <authorList>
            <person name="Xiong Q."/>
            <person name="Wan A.T."/>
            <person name="Liu X."/>
            <person name="Fung C.S."/>
            <person name="Xiao X."/>
            <person name="Malainual N."/>
            <person name="Hou J."/>
            <person name="Wang L."/>
            <person name="Wang M."/>
            <person name="Yang K.Y."/>
            <person name="Cui Y."/>
            <person name="Leung E.L."/>
            <person name="Nong W."/>
            <person name="Shin S.K."/>
            <person name="Au S.W."/>
            <person name="Jeong K.Y."/>
            <person name="Chew F.T."/>
            <person name="Hui J.H."/>
            <person name="Leung T.F."/>
            <person name="Tungtrongchitr A."/>
            <person name="Zhong N."/>
            <person name="Liu Z."/>
            <person name="Tsui S.K."/>
        </authorList>
    </citation>
    <scope>NUCLEOTIDE SEQUENCE [LARGE SCALE GENOMIC DNA]</scope>
    <source>
        <strain evidence="3">Derp</strain>
    </source>
</reference>
<feature type="region of interest" description="Disordered" evidence="1">
    <location>
        <begin position="74"/>
        <end position="94"/>
    </location>
</feature>
<evidence type="ECO:0008006" key="5">
    <source>
        <dbReference type="Google" id="ProtNLM"/>
    </source>
</evidence>
<comment type="caution">
    <text evidence="3">The sequence shown here is derived from an EMBL/GenBank/DDBJ whole genome shotgun (WGS) entry which is preliminary data.</text>
</comment>
<feature type="compositionally biased region" description="Polar residues" evidence="1">
    <location>
        <begin position="85"/>
        <end position="94"/>
    </location>
</feature>
<evidence type="ECO:0000256" key="2">
    <source>
        <dbReference type="SAM" id="Phobius"/>
    </source>
</evidence>
<keyword evidence="2" id="KW-0472">Membrane</keyword>
<keyword evidence="2" id="KW-0812">Transmembrane</keyword>